<evidence type="ECO:0000256" key="10">
    <source>
        <dbReference type="ARBA" id="ARBA00022840"/>
    </source>
</evidence>
<evidence type="ECO:0000313" key="16">
    <source>
        <dbReference type="Proteomes" id="UP000886885"/>
    </source>
</evidence>
<keyword evidence="10" id="KW-0067">ATP-binding</keyword>
<keyword evidence="16" id="KW-1185">Reference proteome</keyword>
<evidence type="ECO:0000256" key="12">
    <source>
        <dbReference type="ARBA" id="ARBA00047811"/>
    </source>
</evidence>
<dbReference type="AlphaFoldDB" id="A0A8X7Y511"/>
<keyword evidence="8" id="KW-0498">Mitosis</keyword>
<gene>
    <name evidence="15" type="ORF">POTOM_052904</name>
</gene>
<accession>A0A8X7Y511</accession>
<evidence type="ECO:0000259" key="14">
    <source>
        <dbReference type="PROSITE" id="PS50011"/>
    </source>
</evidence>
<protein>
    <recommendedName>
        <fullName evidence="2">cyclin-dependent kinase</fullName>
        <ecNumber evidence="2">2.7.11.22</ecNumber>
    </recommendedName>
</protein>
<dbReference type="GO" id="GO:0005524">
    <property type="term" value="F:ATP binding"/>
    <property type="evidence" value="ECO:0007669"/>
    <property type="project" value="UniProtKB-KW"/>
</dbReference>
<keyword evidence="3" id="KW-0723">Serine/threonine-protein kinase</keyword>
<dbReference type="PANTHER" id="PTHR24056">
    <property type="entry name" value="CELL DIVISION PROTEIN KINASE"/>
    <property type="match status" value="1"/>
</dbReference>
<evidence type="ECO:0000256" key="4">
    <source>
        <dbReference type="ARBA" id="ARBA00022553"/>
    </source>
</evidence>
<dbReference type="InterPro" id="IPR000719">
    <property type="entry name" value="Prot_kinase_dom"/>
</dbReference>
<evidence type="ECO:0000256" key="11">
    <source>
        <dbReference type="ARBA" id="ARBA00023306"/>
    </source>
</evidence>
<dbReference type="GO" id="GO:0004693">
    <property type="term" value="F:cyclin-dependent protein serine/threonine kinase activity"/>
    <property type="evidence" value="ECO:0007669"/>
    <property type="project" value="UniProtKB-EC"/>
</dbReference>
<evidence type="ECO:0000256" key="9">
    <source>
        <dbReference type="ARBA" id="ARBA00022777"/>
    </source>
</evidence>
<dbReference type="GO" id="GO:0010389">
    <property type="term" value="P:regulation of G2/M transition of mitotic cell cycle"/>
    <property type="evidence" value="ECO:0007669"/>
    <property type="project" value="TreeGrafter"/>
</dbReference>
<dbReference type="Proteomes" id="UP000886885">
    <property type="component" value="Chromosome 16D"/>
</dbReference>
<comment type="catalytic activity">
    <reaction evidence="13">
        <text>L-seryl-[protein] + ATP = O-phospho-L-seryl-[protein] + ADP + H(+)</text>
        <dbReference type="Rhea" id="RHEA:17989"/>
        <dbReference type="Rhea" id="RHEA-COMP:9863"/>
        <dbReference type="Rhea" id="RHEA-COMP:11604"/>
        <dbReference type="ChEBI" id="CHEBI:15378"/>
        <dbReference type="ChEBI" id="CHEBI:29999"/>
        <dbReference type="ChEBI" id="CHEBI:30616"/>
        <dbReference type="ChEBI" id="CHEBI:83421"/>
        <dbReference type="ChEBI" id="CHEBI:456216"/>
        <dbReference type="EC" id="2.7.11.22"/>
    </reaction>
</comment>
<dbReference type="GO" id="GO:0000307">
    <property type="term" value="C:cyclin-dependent protein kinase holoenzyme complex"/>
    <property type="evidence" value="ECO:0007669"/>
    <property type="project" value="TreeGrafter"/>
</dbReference>
<evidence type="ECO:0000256" key="13">
    <source>
        <dbReference type="ARBA" id="ARBA00048367"/>
    </source>
</evidence>
<dbReference type="EMBL" id="JAAWWB010000032">
    <property type="protein sequence ID" value="KAG6744194.1"/>
    <property type="molecule type" value="Genomic_DNA"/>
</dbReference>
<keyword evidence="11" id="KW-0131">Cell cycle</keyword>
<feature type="domain" description="Protein kinase" evidence="14">
    <location>
        <begin position="31"/>
        <end position="285"/>
    </location>
</feature>
<dbReference type="GO" id="GO:0051445">
    <property type="term" value="P:regulation of meiotic cell cycle"/>
    <property type="evidence" value="ECO:0007669"/>
    <property type="project" value="TreeGrafter"/>
</dbReference>
<comment type="similarity">
    <text evidence="1">Belongs to the protein kinase superfamily. CMGC Ser/Thr protein kinase family. CDC2/CDKX subfamily.</text>
</comment>
<dbReference type="FunFam" id="1.10.510.10:FF:000624">
    <property type="entry name" value="Mitogen-activated protein kinase"/>
    <property type="match status" value="1"/>
</dbReference>
<dbReference type="GO" id="GO:0007165">
    <property type="term" value="P:signal transduction"/>
    <property type="evidence" value="ECO:0007669"/>
    <property type="project" value="TreeGrafter"/>
</dbReference>
<dbReference type="OrthoDB" id="849796at2759"/>
<sequence length="293" mass="32541">MCCFLTVLLAARTQKKGYFLEHFEMENYEINMDGCPLGGGAYEIVYSATERATNQAVAVKIIPLLQAEITKRLAGEIYLLHEIEHPNIVRCAVSSTQKRGFVFMQQILRGTSYCHSLGILHRDLSPENVLIFGNKLVLSDFGSARGFINANTTLSPQVTTIAYRAPEMLLGAPTYTGAVDVWSIGCIFAEMVRGKDLFGGHSEMEVLKEIFSIIGTPKEDELCSLPSFPLAIPNNEPKDLTEVVPQLNDDGIDLLGVKYQFELKMLVLDPHARITAEAALAHPYFTKQVKREI</sequence>
<comment type="catalytic activity">
    <reaction evidence="12">
        <text>L-threonyl-[protein] + ATP = O-phospho-L-threonyl-[protein] + ADP + H(+)</text>
        <dbReference type="Rhea" id="RHEA:46608"/>
        <dbReference type="Rhea" id="RHEA-COMP:11060"/>
        <dbReference type="Rhea" id="RHEA-COMP:11605"/>
        <dbReference type="ChEBI" id="CHEBI:15378"/>
        <dbReference type="ChEBI" id="CHEBI:30013"/>
        <dbReference type="ChEBI" id="CHEBI:30616"/>
        <dbReference type="ChEBI" id="CHEBI:61977"/>
        <dbReference type="ChEBI" id="CHEBI:456216"/>
        <dbReference type="EC" id="2.7.11.22"/>
    </reaction>
</comment>
<dbReference type="GO" id="GO:0000082">
    <property type="term" value="P:G1/S transition of mitotic cell cycle"/>
    <property type="evidence" value="ECO:0007669"/>
    <property type="project" value="TreeGrafter"/>
</dbReference>
<reference evidence="15" key="1">
    <citation type="journal article" date="2020" name="bioRxiv">
        <title>Hybrid origin of Populus tomentosa Carr. identified through genome sequencing and phylogenomic analysis.</title>
        <authorList>
            <person name="An X."/>
            <person name="Gao K."/>
            <person name="Chen Z."/>
            <person name="Li J."/>
            <person name="Yang X."/>
            <person name="Yang X."/>
            <person name="Zhou J."/>
            <person name="Guo T."/>
            <person name="Zhao T."/>
            <person name="Huang S."/>
            <person name="Miao D."/>
            <person name="Khan W.U."/>
            <person name="Rao P."/>
            <person name="Ye M."/>
            <person name="Lei B."/>
            <person name="Liao W."/>
            <person name="Wang J."/>
            <person name="Ji L."/>
            <person name="Li Y."/>
            <person name="Guo B."/>
            <person name="Mustafa N.S."/>
            <person name="Li S."/>
            <person name="Yun Q."/>
            <person name="Keller S.R."/>
            <person name="Mao J."/>
            <person name="Zhang R."/>
            <person name="Strauss S.H."/>
        </authorList>
    </citation>
    <scope>NUCLEOTIDE SEQUENCE</scope>
    <source>
        <strain evidence="15">GM15</strain>
        <tissue evidence="15">Leaf</tissue>
    </source>
</reference>
<proteinExistence type="inferred from homology"/>
<keyword evidence="5" id="KW-0132">Cell division</keyword>
<dbReference type="GO" id="GO:0005634">
    <property type="term" value="C:nucleus"/>
    <property type="evidence" value="ECO:0007669"/>
    <property type="project" value="TreeGrafter"/>
</dbReference>
<comment type="caution">
    <text evidence="15">The sequence shown here is derived from an EMBL/GenBank/DDBJ whole genome shotgun (WGS) entry which is preliminary data.</text>
</comment>
<keyword evidence="7" id="KW-0547">Nucleotide-binding</keyword>
<evidence type="ECO:0000256" key="2">
    <source>
        <dbReference type="ARBA" id="ARBA00012425"/>
    </source>
</evidence>
<keyword evidence="4" id="KW-0597">Phosphoprotein</keyword>
<dbReference type="GO" id="GO:0010468">
    <property type="term" value="P:regulation of gene expression"/>
    <property type="evidence" value="ECO:0007669"/>
    <property type="project" value="TreeGrafter"/>
</dbReference>
<evidence type="ECO:0000256" key="7">
    <source>
        <dbReference type="ARBA" id="ARBA00022741"/>
    </source>
</evidence>
<dbReference type="InterPro" id="IPR050108">
    <property type="entry name" value="CDK"/>
</dbReference>
<evidence type="ECO:0000256" key="8">
    <source>
        <dbReference type="ARBA" id="ARBA00022776"/>
    </source>
</evidence>
<dbReference type="GO" id="GO:0051301">
    <property type="term" value="P:cell division"/>
    <property type="evidence" value="ECO:0007669"/>
    <property type="project" value="UniProtKB-KW"/>
</dbReference>
<name>A0A8X7Y511_POPTO</name>
<evidence type="ECO:0000256" key="6">
    <source>
        <dbReference type="ARBA" id="ARBA00022679"/>
    </source>
</evidence>
<dbReference type="InterPro" id="IPR008266">
    <property type="entry name" value="Tyr_kinase_AS"/>
</dbReference>
<evidence type="ECO:0000256" key="3">
    <source>
        <dbReference type="ARBA" id="ARBA00022527"/>
    </source>
</evidence>
<dbReference type="Pfam" id="PF00069">
    <property type="entry name" value="Pkinase"/>
    <property type="match status" value="2"/>
</dbReference>
<dbReference type="PANTHER" id="PTHR24056:SF548">
    <property type="entry name" value="CYCLIN-DEPENDENT KINASE A-1"/>
    <property type="match status" value="1"/>
</dbReference>
<dbReference type="EC" id="2.7.11.22" evidence="2"/>
<organism evidence="15 16">
    <name type="scientific">Populus tomentosa</name>
    <name type="common">Chinese white poplar</name>
    <dbReference type="NCBI Taxonomy" id="118781"/>
    <lineage>
        <taxon>Eukaryota</taxon>
        <taxon>Viridiplantae</taxon>
        <taxon>Streptophyta</taxon>
        <taxon>Embryophyta</taxon>
        <taxon>Tracheophyta</taxon>
        <taxon>Spermatophyta</taxon>
        <taxon>Magnoliopsida</taxon>
        <taxon>eudicotyledons</taxon>
        <taxon>Gunneridae</taxon>
        <taxon>Pentapetalae</taxon>
        <taxon>rosids</taxon>
        <taxon>fabids</taxon>
        <taxon>Malpighiales</taxon>
        <taxon>Salicaceae</taxon>
        <taxon>Saliceae</taxon>
        <taxon>Populus</taxon>
    </lineage>
</organism>
<evidence type="ECO:0000313" key="15">
    <source>
        <dbReference type="EMBL" id="KAG6744194.1"/>
    </source>
</evidence>
<keyword evidence="9" id="KW-0418">Kinase</keyword>
<dbReference type="PROSITE" id="PS00109">
    <property type="entry name" value="PROTEIN_KINASE_TYR"/>
    <property type="match status" value="1"/>
</dbReference>
<evidence type="ECO:0000256" key="1">
    <source>
        <dbReference type="ARBA" id="ARBA00006485"/>
    </source>
</evidence>
<keyword evidence="6" id="KW-0808">Transferase</keyword>
<dbReference type="GO" id="GO:0030332">
    <property type="term" value="F:cyclin binding"/>
    <property type="evidence" value="ECO:0007669"/>
    <property type="project" value="TreeGrafter"/>
</dbReference>
<evidence type="ECO:0000256" key="5">
    <source>
        <dbReference type="ARBA" id="ARBA00022618"/>
    </source>
</evidence>
<dbReference type="GO" id="GO:0005737">
    <property type="term" value="C:cytoplasm"/>
    <property type="evidence" value="ECO:0007669"/>
    <property type="project" value="TreeGrafter"/>
</dbReference>
<dbReference type="PROSITE" id="PS50011">
    <property type="entry name" value="PROTEIN_KINASE_DOM"/>
    <property type="match status" value="1"/>
</dbReference>